<keyword evidence="2" id="KW-1185">Reference proteome</keyword>
<dbReference type="EMBL" id="OX459945">
    <property type="protein sequence ID" value="CAI9179923.1"/>
    <property type="molecule type" value="Genomic_DNA"/>
</dbReference>
<evidence type="ECO:0000313" key="2">
    <source>
        <dbReference type="Proteomes" id="UP001176941"/>
    </source>
</evidence>
<dbReference type="Proteomes" id="UP001176941">
    <property type="component" value="Chromosome 9"/>
</dbReference>
<sequence length="109" mass="11684">MTFVHQVRDGRAEVRILGTQAKALQPGPQPTRPCLHSLCLRFTPLPASRMVLTWLEAQGLLPVCGPSLQDHLCQWLGGSPSLASPGTLGLQGAMERAVPLSYWGSTLGP</sequence>
<protein>
    <submittedName>
        <fullName evidence="1">Uncharacterized protein</fullName>
    </submittedName>
</protein>
<accession>A0ABN9A2B2</accession>
<reference evidence="1" key="1">
    <citation type="submission" date="2023-04" db="EMBL/GenBank/DDBJ databases">
        <authorList>
            <consortium name="ELIXIR-Norway"/>
        </authorList>
    </citation>
    <scope>NUCLEOTIDE SEQUENCE [LARGE SCALE GENOMIC DNA]</scope>
</reference>
<evidence type="ECO:0000313" key="1">
    <source>
        <dbReference type="EMBL" id="CAI9179923.1"/>
    </source>
</evidence>
<gene>
    <name evidence="1" type="ORF">MRATA1EN1_LOCUS28885</name>
</gene>
<name>A0ABN9A2B2_RANTA</name>
<organism evidence="1 2">
    <name type="scientific">Rangifer tarandus platyrhynchus</name>
    <name type="common">Svalbard reindeer</name>
    <dbReference type="NCBI Taxonomy" id="3082113"/>
    <lineage>
        <taxon>Eukaryota</taxon>
        <taxon>Metazoa</taxon>
        <taxon>Chordata</taxon>
        <taxon>Craniata</taxon>
        <taxon>Vertebrata</taxon>
        <taxon>Euteleostomi</taxon>
        <taxon>Mammalia</taxon>
        <taxon>Eutheria</taxon>
        <taxon>Laurasiatheria</taxon>
        <taxon>Artiodactyla</taxon>
        <taxon>Ruminantia</taxon>
        <taxon>Pecora</taxon>
        <taxon>Cervidae</taxon>
        <taxon>Odocoileinae</taxon>
        <taxon>Rangifer</taxon>
    </lineage>
</organism>
<proteinExistence type="predicted"/>